<dbReference type="STRING" id="1742973.COMA2_10105"/>
<dbReference type="EMBL" id="CZPZ01000001">
    <property type="protein sequence ID" value="CUS31444.1"/>
    <property type="molecule type" value="Genomic_DNA"/>
</dbReference>
<dbReference type="InterPro" id="IPR013545">
    <property type="entry name" value="T2SS_protein-GspG_C"/>
</dbReference>
<evidence type="ECO:0000259" key="11">
    <source>
        <dbReference type="Pfam" id="PF08334"/>
    </source>
</evidence>
<dbReference type="InterPro" id="IPR000983">
    <property type="entry name" value="Bac_GSPG_pilin"/>
</dbReference>
<dbReference type="RefSeq" id="WP_090893666.1">
    <property type="nucleotide sequence ID" value="NZ_CZPZ01000001.1"/>
</dbReference>
<dbReference type="PRINTS" id="PR00813">
    <property type="entry name" value="BCTERIALGSPG"/>
</dbReference>
<dbReference type="Pfam" id="PF07963">
    <property type="entry name" value="N_methyl"/>
    <property type="match status" value="1"/>
</dbReference>
<name>A0A0S4L6N9_9BACT</name>
<dbReference type="GO" id="GO:0015627">
    <property type="term" value="C:type II protein secretion system complex"/>
    <property type="evidence" value="ECO:0007669"/>
    <property type="project" value="InterPro"/>
</dbReference>
<dbReference type="InterPro" id="IPR045584">
    <property type="entry name" value="Pilin-like"/>
</dbReference>
<feature type="transmembrane region" description="Helical" evidence="10">
    <location>
        <begin position="49"/>
        <end position="69"/>
    </location>
</feature>
<evidence type="ECO:0000313" key="12">
    <source>
        <dbReference type="EMBL" id="CUS31444.1"/>
    </source>
</evidence>
<evidence type="ECO:0000256" key="10">
    <source>
        <dbReference type="SAM" id="Phobius"/>
    </source>
</evidence>
<evidence type="ECO:0000256" key="6">
    <source>
        <dbReference type="ARBA" id="ARBA00022519"/>
    </source>
</evidence>
<dbReference type="InterPro" id="IPR012902">
    <property type="entry name" value="N_methyl_site"/>
</dbReference>
<evidence type="ECO:0000256" key="3">
    <source>
        <dbReference type="ARBA" id="ARBA00020042"/>
    </source>
</evidence>
<gene>
    <name evidence="12" type="ORF">COMA2_10105</name>
</gene>
<feature type="domain" description="Type II secretion system protein GspG C-terminal" evidence="11">
    <location>
        <begin position="71"/>
        <end position="184"/>
    </location>
</feature>
<evidence type="ECO:0000256" key="7">
    <source>
        <dbReference type="ARBA" id="ARBA00022692"/>
    </source>
</evidence>
<dbReference type="NCBIfam" id="TIGR01710">
    <property type="entry name" value="typeII_sec_gspG"/>
    <property type="match status" value="1"/>
</dbReference>
<evidence type="ECO:0000256" key="5">
    <source>
        <dbReference type="ARBA" id="ARBA00022481"/>
    </source>
</evidence>
<dbReference type="OrthoDB" id="9795612at2"/>
<keyword evidence="8 10" id="KW-1133">Transmembrane helix</keyword>
<evidence type="ECO:0000256" key="2">
    <source>
        <dbReference type="ARBA" id="ARBA00009984"/>
    </source>
</evidence>
<dbReference type="AlphaFoldDB" id="A0A0S4L6N9"/>
<dbReference type="Proteomes" id="UP000198736">
    <property type="component" value="Unassembled WGS sequence"/>
</dbReference>
<sequence>MDKEGRILGSLKNGRASLRGNTPLASRFTCLRRRLGRQALHASRATGGFTFIEIMVVVAILAILAALVVPRIMGRTDDAKRTAAKVQIRNIEGALQLYKLDNGVYPSTEQGLKALVEKPTVGVIPKKWKIGGYLPKLPEDPWANPYKYLSPVQRGEYKVEYEITSLGTDGEVGGEGVNADITNWNLDKE</sequence>
<keyword evidence="6" id="KW-0997">Cell inner membrane</keyword>
<keyword evidence="7 10" id="KW-0812">Transmembrane</keyword>
<reference evidence="13" key="1">
    <citation type="submission" date="2015-10" db="EMBL/GenBank/DDBJ databases">
        <authorList>
            <person name="Luecker S."/>
            <person name="Luecker S."/>
        </authorList>
    </citation>
    <scope>NUCLEOTIDE SEQUENCE [LARGE SCALE GENOMIC DNA]</scope>
</reference>
<dbReference type="GO" id="GO:0005886">
    <property type="term" value="C:plasma membrane"/>
    <property type="evidence" value="ECO:0007669"/>
    <property type="project" value="UniProtKB-SubCell"/>
</dbReference>
<dbReference type="Gene3D" id="3.30.700.10">
    <property type="entry name" value="Glycoprotein, Type 4 Pilin"/>
    <property type="match status" value="1"/>
</dbReference>
<keyword evidence="4" id="KW-1003">Cell membrane</keyword>
<proteinExistence type="inferred from homology"/>
<dbReference type="PANTHER" id="PTHR30093:SF44">
    <property type="entry name" value="TYPE II SECRETION SYSTEM CORE PROTEIN G"/>
    <property type="match status" value="1"/>
</dbReference>
<comment type="similarity">
    <text evidence="2">Belongs to the GSP G family.</text>
</comment>
<keyword evidence="5" id="KW-0488">Methylation</keyword>
<evidence type="ECO:0000256" key="9">
    <source>
        <dbReference type="ARBA" id="ARBA00023136"/>
    </source>
</evidence>
<evidence type="ECO:0000256" key="1">
    <source>
        <dbReference type="ARBA" id="ARBA00004377"/>
    </source>
</evidence>
<comment type="subcellular location">
    <subcellularLocation>
        <location evidence="1">Cell inner membrane</location>
        <topology evidence="1">Single-pass membrane protein</topology>
    </subcellularLocation>
</comment>
<dbReference type="NCBIfam" id="TIGR02532">
    <property type="entry name" value="IV_pilin_GFxxxE"/>
    <property type="match status" value="1"/>
</dbReference>
<accession>A0A0S4L6N9</accession>
<dbReference type="GO" id="GO:0015628">
    <property type="term" value="P:protein secretion by the type II secretion system"/>
    <property type="evidence" value="ECO:0007669"/>
    <property type="project" value="InterPro"/>
</dbReference>
<dbReference type="SUPFAM" id="SSF54523">
    <property type="entry name" value="Pili subunits"/>
    <property type="match status" value="1"/>
</dbReference>
<organism evidence="12 13">
    <name type="scientific">Candidatus Nitrospira nitrificans</name>
    <dbReference type="NCBI Taxonomy" id="1742973"/>
    <lineage>
        <taxon>Bacteria</taxon>
        <taxon>Pseudomonadati</taxon>
        <taxon>Nitrospirota</taxon>
        <taxon>Nitrospiria</taxon>
        <taxon>Nitrospirales</taxon>
        <taxon>Nitrospiraceae</taxon>
        <taxon>Nitrospira</taxon>
    </lineage>
</organism>
<keyword evidence="9 10" id="KW-0472">Membrane</keyword>
<dbReference type="InterPro" id="IPR010054">
    <property type="entry name" value="Type2_sec_GspG"/>
</dbReference>
<keyword evidence="13" id="KW-1185">Reference proteome</keyword>
<dbReference type="Pfam" id="PF08334">
    <property type="entry name" value="T2SSG"/>
    <property type="match status" value="1"/>
</dbReference>
<protein>
    <recommendedName>
        <fullName evidence="3">Type II secretion system core protein G</fullName>
    </recommendedName>
</protein>
<evidence type="ECO:0000256" key="4">
    <source>
        <dbReference type="ARBA" id="ARBA00022475"/>
    </source>
</evidence>
<evidence type="ECO:0000256" key="8">
    <source>
        <dbReference type="ARBA" id="ARBA00022989"/>
    </source>
</evidence>
<evidence type="ECO:0000313" key="13">
    <source>
        <dbReference type="Proteomes" id="UP000198736"/>
    </source>
</evidence>
<dbReference type="PANTHER" id="PTHR30093">
    <property type="entry name" value="GENERAL SECRETION PATHWAY PROTEIN G"/>
    <property type="match status" value="1"/>
</dbReference>